<dbReference type="Gene3D" id="2.170.16.10">
    <property type="entry name" value="Hedgehog/Intein (Hint) domain"/>
    <property type="match status" value="1"/>
</dbReference>
<dbReference type="EMBL" id="FOXA01000013">
    <property type="protein sequence ID" value="SFP81286.1"/>
    <property type="molecule type" value="Genomic_DNA"/>
</dbReference>
<dbReference type="InterPro" id="IPR028992">
    <property type="entry name" value="Hedgehog/Intein_dom"/>
</dbReference>
<accession>A0A1I5TFV7</accession>
<gene>
    <name evidence="3" type="ORF">SAMN04488047_11374</name>
</gene>
<sequence length="329" mass="35717">MEIEIRGDRIGTYADARLNGTQPPRAILTLRGVKPLGARTQTFRLDPADSAAGHPLYRLRATNGAMLARDLAPRTDLPEGLGVGTTHVLLENGEGTRIVVELDGLAEGESRRVYAQEPDRRERRRDLDEAEPPGGAACFAAGTRVTGRLGRQRIEDLRPGDPVWTLDRGLQPVRWIGRQTVAFGPETEYLRPVRIAPGALGAGAPAREVVLAPHHRVLVTGWRAELFFGMEEILVPARALTGAEGVTRDTAAPHVSYVGLVFEQHEILEVGGLLCESLHLDSLRVEALTDAERSDLFTVFPQLRLFRSAVTCGPVRPTAALGEGQIGFG</sequence>
<proteinExistence type="predicted"/>
<evidence type="ECO:0000259" key="2">
    <source>
        <dbReference type="Pfam" id="PF13403"/>
    </source>
</evidence>
<evidence type="ECO:0000313" key="3">
    <source>
        <dbReference type="EMBL" id="SFP81286.1"/>
    </source>
</evidence>
<evidence type="ECO:0000313" key="4">
    <source>
        <dbReference type="Proteomes" id="UP000199356"/>
    </source>
</evidence>
<dbReference type="STRING" id="441119.SAMN04488047_11374"/>
<reference evidence="3 4" key="1">
    <citation type="submission" date="2016-10" db="EMBL/GenBank/DDBJ databases">
        <authorList>
            <person name="de Groot N.N."/>
        </authorList>
    </citation>
    <scope>NUCLEOTIDE SEQUENCE [LARGE SCALE GENOMIC DNA]</scope>
    <source>
        <strain evidence="3 4">DSM 19547</strain>
    </source>
</reference>
<dbReference type="OrthoDB" id="6305173at2"/>
<feature type="domain" description="Hedgehog/Intein (Hint)" evidence="2">
    <location>
        <begin position="138"/>
        <end position="280"/>
    </location>
</feature>
<dbReference type="Proteomes" id="UP000199356">
    <property type="component" value="Unassembled WGS sequence"/>
</dbReference>
<feature type="region of interest" description="Disordered" evidence="1">
    <location>
        <begin position="114"/>
        <end position="136"/>
    </location>
</feature>
<evidence type="ECO:0000256" key="1">
    <source>
        <dbReference type="SAM" id="MobiDB-lite"/>
    </source>
</evidence>
<dbReference type="Pfam" id="PF13403">
    <property type="entry name" value="Hint_2"/>
    <property type="match status" value="1"/>
</dbReference>
<dbReference type="SUPFAM" id="SSF51294">
    <property type="entry name" value="Hedgehog/intein (Hint) domain"/>
    <property type="match status" value="1"/>
</dbReference>
<keyword evidence="4" id="KW-1185">Reference proteome</keyword>
<organism evidence="3 4">
    <name type="scientific">Tranquillimonas alkanivorans</name>
    <dbReference type="NCBI Taxonomy" id="441119"/>
    <lineage>
        <taxon>Bacteria</taxon>
        <taxon>Pseudomonadati</taxon>
        <taxon>Pseudomonadota</taxon>
        <taxon>Alphaproteobacteria</taxon>
        <taxon>Rhodobacterales</taxon>
        <taxon>Roseobacteraceae</taxon>
        <taxon>Tranquillimonas</taxon>
    </lineage>
</organism>
<name>A0A1I5TFV7_9RHOB</name>
<dbReference type="InterPro" id="IPR036844">
    <property type="entry name" value="Hint_dom_sf"/>
</dbReference>
<dbReference type="AlphaFoldDB" id="A0A1I5TFV7"/>
<dbReference type="RefSeq" id="WP_093423782.1">
    <property type="nucleotide sequence ID" value="NZ_FOXA01000013.1"/>
</dbReference>
<protein>
    <submittedName>
        <fullName evidence="3">Hint domain-containing protein</fullName>
    </submittedName>
</protein>
<feature type="compositionally biased region" description="Basic and acidic residues" evidence="1">
    <location>
        <begin position="114"/>
        <end position="127"/>
    </location>
</feature>